<feature type="region of interest" description="Disordered" evidence="1">
    <location>
        <begin position="134"/>
        <end position="154"/>
    </location>
</feature>
<keyword evidence="3" id="KW-1185">Reference proteome</keyword>
<dbReference type="AlphaFoldDB" id="A0A836L0K4"/>
<reference evidence="2 3" key="1">
    <citation type="submission" date="2021-02" db="EMBL/GenBank/DDBJ databases">
        <title>Porcisia hertigi Genome sequencing and assembly.</title>
        <authorList>
            <person name="Almutairi H."/>
            <person name="Gatherer D."/>
        </authorList>
    </citation>
    <scope>NUCLEOTIDE SEQUENCE [LARGE SCALE GENOMIC DNA]</scope>
    <source>
        <strain evidence="2 3">C119</strain>
    </source>
</reference>
<dbReference type="EMBL" id="JAFJZO010000034">
    <property type="protein sequence ID" value="KAG5494136.1"/>
    <property type="molecule type" value="Genomic_DNA"/>
</dbReference>
<organism evidence="2 3">
    <name type="scientific">Porcisia hertigi</name>
    <dbReference type="NCBI Taxonomy" id="2761500"/>
    <lineage>
        <taxon>Eukaryota</taxon>
        <taxon>Discoba</taxon>
        <taxon>Euglenozoa</taxon>
        <taxon>Kinetoplastea</taxon>
        <taxon>Metakinetoplastina</taxon>
        <taxon>Trypanosomatida</taxon>
        <taxon>Trypanosomatidae</taxon>
        <taxon>Leishmaniinae</taxon>
        <taxon>Porcisia</taxon>
    </lineage>
</organism>
<dbReference type="OrthoDB" id="277184at2759"/>
<dbReference type="RefSeq" id="XP_067754171.1">
    <property type="nucleotide sequence ID" value="XM_067898014.1"/>
</dbReference>
<sequence length="418" mass="46699">MWYVRRELGSCLRRWAKPVLTPSAATPFLSSSTSALQGTSAVIVSPIRLSNTCHLLHSICNEQQPETVRRRRIRGVIHKMESSIVESFTASTASLTTPQRHDFMRRWLRSLAAVVKYLPRQEASLCAPGGVEAGRFSPRSSRRARHDKDESETWSGASPYFSLVTGDLLCLCLRECAMNDPRAEPAVWRELLLCAVRLELGEVDVLQHIIHLLTNTDVCRHQTCSEQVELLNNVSLAVKRCKIPLPRLDRLLCGLPAATLSPRENLLILSALHRLQHTHAADVVASVSRRAAKQTDEYNIKDVIYALEVAALLPGCNEVFVAGVLTRASALAPDMSPKQLGAVCKYVGLLNPSRRQNTLAHSCGRELRALLPLLVEGAERLLGQFRLREARYVLRCFREHKVRHSLIFSRLTAIMEGD</sequence>
<dbReference type="GeneID" id="94288091"/>
<dbReference type="Proteomes" id="UP000674318">
    <property type="component" value="Unassembled WGS sequence"/>
</dbReference>
<dbReference type="KEGG" id="phet:94288091"/>
<evidence type="ECO:0000256" key="1">
    <source>
        <dbReference type="SAM" id="MobiDB-lite"/>
    </source>
</evidence>
<name>A0A836L0K4_9TRYP</name>
<evidence type="ECO:0000313" key="2">
    <source>
        <dbReference type="EMBL" id="KAG5494136.1"/>
    </source>
</evidence>
<proteinExistence type="predicted"/>
<gene>
    <name evidence="2" type="ORF">JKF63_01971</name>
</gene>
<comment type="caution">
    <text evidence="2">The sequence shown here is derived from an EMBL/GenBank/DDBJ whole genome shotgun (WGS) entry which is preliminary data.</text>
</comment>
<evidence type="ECO:0000313" key="3">
    <source>
        <dbReference type="Proteomes" id="UP000674318"/>
    </source>
</evidence>
<protein>
    <submittedName>
        <fullName evidence="2">Uncharacterized protein</fullName>
    </submittedName>
</protein>
<accession>A0A836L0K4</accession>